<accession>A0AAU7JCA4</accession>
<proteinExistence type="predicted"/>
<feature type="domain" description="DUF1902" evidence="1">
    <location>
        <begin position="9"/>
        <end position="68"/>
    </location>
</feature>
<protein>
    <submittedName>
        <fullName evidence="2">DUF1902 domain-containing protein</fullName>
    </submittedName>
</protein>
<reference evidence="2" key="1">
    <citation type="submission" date="2024-05" db="EMBL/GenBank/DDBJ databases">
        <authorList>
            <person name="Kim S."/>
            <person name="Heo J."/>
            <person name="Choi H."/>
            <person name="Choi Y."/>
            <person name="Kwon S.-W."/>
            <person name="Kim Y."/>
        </authorList>
    </citation>
    <scope>NUCLEOTIDE SEQUENCE</scope>
    <source>
        <strain evidence="2">KACC 23698</strain>
    </source>
</reference>
<dbReference type="RefSeq" id="WP_406854684.1">
    <property type="nucleotide sequence ID" value="NZ_CP157484.1"/>
</dbReference>
<organism evidence="2">
    <name type="scientific">Alsobacter sp. KACC 23698</name>
    <dbReference type="NCBI Taxonomy" id="3149229"/>
    <lineage>
        <taxon>Bacteria</taxon>
        <taxon>Pseudomonadati</taxon>
        <taxon>Pseudomonadota</taxon>
        <taxon>Alphaproteobacteria</taxon>
        <taxon>Hyphomicrobiales</taxon>
        <taxon>Alsobacteraceae</taxon>
        <taxon>Alsobacter</taxon>
    </lineage>
</organism>
<dbReference type="InterPro" id="IPR035069">
    <property type="entry name" value="TTHA1013/TTHA0281-like"/>
</dbReference>
<evidence type="ECO:0000259" key="1">
    <source>
        <dbReference type="Pfam" id="PF08972"/>
    </source>
</evidence>
<dbReference type="Gene3D" id="3.30.2390.10">
    <property type="entry name" value="TTHA1013-like"/>
    <property type="match status" value="1"/>
</dbReference>
<evidence type="ECO:0000313" key="2">
    <source>
        <dbReference type="EMBL" id="XBO37857.1"/>
    </source>
</evidence>
<dbReference type="EMBL" id="CP157484">
    <property type="protein sequence ID" value="XBO37857.1"/>
    <property type="molecule type" value="Genomic_DNA"/>
</dbReference>
<name>A0AAU7JCA4_9HYPH</name>
<dbReference type="AlphaFoldDB" id="A0AAU7JCA4"/>
<dbReference type="InterPro" id="IPR015066">
    <property type="entry name" value="DUF1902"/>
</dbReference>
<dbReference type="Pfam" id="PF08972">
    <property type="entry name" value="DUF1902"/>
    <property type="match status" value="1"/>
</dbReference>
<gene>
    <name evidence="2" type="ORF">ABEG18_19350</name>
</gene>
<sequence>MVANGKRSLIADVSWDAEAGVWISECRDLPIFTEAETLDQLRTRVPLAAADYLADGDDTRTFDFDVSLNVRFGETVNVAA</sequence>
<dbReference type="SUPFAM" id="SSF143100">
    <property type="entry name" value="TTHA1013/TTHA0281-like"/>
    <property type="match status" value="1"/>
</dbReference>